<dbReference type="PANTHER" id="PTHR24320:SF148">
    <property type="entry name" value="NAD(P)-BINDING ROSSMANN-FOLD SUPERFAMILY PROTEIN"/>
    <property type="match status" value="1"/>
</dbReference>
<evidence type="ECO:0000256" key="2">
    <source>
        <dbReference type="ARBA" id="ARBA00023002"/>
    </source>
</evidence>
<gene>
    <name evidence="4" type="ORF">GCM10017576_10000</name>
</gene>
<keyword evidence="5" id="KW-1185">Reference proteome</keyword>
<dbReference type="GO" id="GO:0016491">
    <property type="term" value="F:oxidoreductase activity"/>
    <property type="evidence" value="ECO:0007669"/>
    <property type="project" value="UniProtKB-KW"/>
</dbReference>
<keyword evidence="2" id="KW-0560">Oxidoreductase</keyword>
<organism evidence="4 5">
    <name type="scientific">Microbacterium barkeri</name>
    <dbReference type="NCBI Taxonomy" id="33917"/>
    <lineage>
        <taxon>Bacteria</taxon>
        <taxon>Bacillati</taxon>
        <taxon>Actinomycetota</taxon>
        <taxon>Actinomycetes</taxon>
        <taxon>Micrococcales</taxon>
        <taxon>Microbacteriaceae</taxon>
        <taxon>Microbacterium</taxon>
    </lineage>
</organism>
<dbReference type="Pfam" id="PF00106">
    <property type="entry name" value="adh_short"/>
    <property type="match status" value="1"/>
</dbReference>
<name>A0A9W6H1F2_9MICO</name>
<dbReference type="SUPFAM" id="SSF51735">
    <property type="entry name" value="NAD(P)-binding Rossmann-fold domains"/>
    <property type="match status" value="1"/>
</dbReference>
<dbReference type="AlphaFoldDB" id="A0A9W6H1F2"/>
<dbReference type="InterPro" id="IPR036291">
    <property type="entry name" value="NAD(P)-bd_dom_sf"/>
</dbReference>
<comment type="similarity">
    <text evidence="1">Belongs to the short-chain dehydrogenases/reductases (SDR) family.</text>
</comment>
<reference evidence="4" key="1">
    <citation type="journal article" date="2014" name="Int. J. Syst. Evol. Microbiol.">
        <title>Complete genome sequence of Corynebacterium casei LMG S-19264T (=DSM 44701T), isolated from a smear-ripened cheese.</title>
        <authorList>
            <consortium name="US DOE Joint Genome Institute (JGI-PGF)"/>
            <person name="Walter F."/>
            <person name="Albersmeier A."/>
            <person name="Kalinowski J."/>
            <person name="Ruckert C."/>
        </authorList>
    </citation>
    <scope>NUCLEOTIDE SEQUENCE</scope>
    <source>
        <strain evidence="4">VKM Ac-1020</strain>
    </source>
</reference>
<reference evidence="4" key="2">
    <citation type="submission" date="2023-01" db="EMBL/GenBank/DDBJ databases">
        <authorList>
            <person name="Sun Q."/>
            <person name="Evtushenko L."/>
        </authorList>
    </citation>
    <scope>NUCLEOTIDE SEQUENCE</scope>
    <source>
        <strain evidence="4">VKM Ac-1020</strain>
    </source>
</reference>
<dbReference type="Gene3D" id="3.40.50.720">
    <property type="entry name" value="NAD(P)-binding Rossmann-like Domain"/>
    <property type="match status" value="1"/>
</dbReference>
<evidence type="ECO:0000313" key="5">
    <source>
        <dbReference type="Proteomes" id="UP001142462"/>
    </source>
</evidence>
<evidence type="ECO:0000256" key="1">
    <source>
        <dbReference type="ARBA" id="ARBA00006484"/>
    </source>
</evidence>
<proteinExistence type="inferred from homology"/>
<dbReference type="EMBL" id="BSEJ01000003">
    <property type="protein sequence ID" value="GLJ60871.1"/>
    <property type="molecule type" value="Genomic_DNA"/>
</dbReference>
<accession>A0A9W6H1F2</accession>
<sequence length="342" mass="37243">MLPKACRSAYLRLVTEHAPRSWDPARLPDQTGRTYLITGANAGLGYFASEQLARAGAHVILSGRSPNKLAAAHDALEARVPDASVQTLLLDVSNTGSIRAAAASVRGGLFKRQRLDGVLLNAGIVHTPRQRETTRDGRELVLATNALGHFVLAAELLTTLSKSASRTWTPRMVWLGSMSTRMGAYDPVDIQLERGYHAYRAYVQSKVVVQALGIEADVRLRDAGVPVESVVAHPGYSIGGRTPRVQGVNEPSAWKRFKDGLQAPIAQSKERGAASLVRALVDPAITGGEYWGPRLITRGEPTRQQPSRTSSDPEVRQRIWETCERLSGMEWPFARAARVAGR</sequence>
<evidence type="ECO:0000313" key="4">
    <source>
        <dbReference type="EMBL" id="GLJ60871.1"/>
    </source>
</evidence>
<dbReference type="InterPro" id="IPR002347">
    <property type="entry name" value="SDR_fam"/>
</dbReference>
<comment type="caution">
    <text evidence="4">The sequence shown here is derived from an EMBL/GenBank/DDBJ whole genome shotgun (WGS) entry which is preliminary data.</text>
</comment>
<dbReference type="PANTHER" id="PTHR24320">
    <property type="entry name" value="RETINOL DEHYDROGENASE"/>
    <property type="match status" value="1"/>
</dbReference>
<protein>
    <submittedName>
        <fullName evidence="4">Oxidoreductase</fullName>
    </submittedName>
</protein>
<feature type="region of interest" description="Disordered" evidence="3">
    <location>
        <begin position="292"/>
        <end position="316"/>
    </location>
</feature>
<evidence type="ECO:0000256" key="3">
    <source>
        <dbReference type="SAM" id="MobiDB-lite"/>
    </source>
</evidence>
<dbReference type="Proteomes" id="UP001142462">
    <property type="component" value="Unassembled WGS sequence"/>
</dbReference>